<reference evidence="6" key="1">
    <citation type="submission" date="2016-05" db="EMBL/GenBank/DDBJ databases">
        <authorList>
            <person name="Li Y."/>
        </authorList>
    </citation>
    <scope>NUCLEOTIDE SEQUENCE [LARGE SCALE GENOMIC DNA]</scope>
    <source>
        <strain evidence="6">YIC4027</strain>
    </source>
</reference>
<comment type="similarity">
    <text evidence="2">Belongs to the bacterial solute-binding protein 2 family.</text>
</comment>
<feature type="signal peptide" evidence="3">
    <location>
        <begin position="1"/>
        <end position="24"/>
    </location>
</feature>
<accession>A0A1E3V4V9</accession>
<dbReference type="Proteomes" id="UP000094342">
    <property type="component" value="Unassembled WGS sequence"/>
</dbReference>
<dbReference type="PANTHER" id="PTHR30036">
    <property type="entry name" value="D-XYLOSE-BINDING PERIPLASMIC PROTEIN"/>
    <property type="match status" value="1"/>
</dbReference>
<dbReference type="Gene3D" id="3.40.50.2300">
    <property type="match status" value="2"/>
</dbReference>
<evidence type="ECO:0000259" key="4">
    <source>
        <dbReference type="Pfam" id="PF13407"/>
    </source>
</evidence>
<dbReference type="SUPFAM" id="SSF53822">
    <property type="entry name" value="Periplasmic binding protein-like I"/>
    <property type="match status" value="1"/>
</dbReference>
<sequence>MKVRNSVLLYALMAATALGGTAHAQDGEKQYRFVMVSHIGSNDPNMGWLTKSMEEFEKKYPNVKTEYISTNNYSVQEHVRLLEQAISTQPDGIAVPVVSSDAFEGPLRKAIEAGIPVVAFNIPDGRPEGERIPYLTYVGGDEYLTGKKLGEYALEKAEAGEIPKPTHVVCASHDSAHQGLKARCNGMKEAMEKAGAKVDELFIGAEPATARNTLQAFLQANPDTNYIFTVAGWSSPWAWGVANDMKLDPDVDDKGVTVLTVDEGPISIEGVRAGHVLATNSQGFWLQGYAPMEWLYWNKQFGYAPQSNILTGPVIINKDNADKWAELVRGVFGDKAYDEQNTW</sequence>
<comment type="caution">
    <text evidence="5">The sequence shown here is derived from an EMBL/GenBank/DDBJ whole genome shotgun (WGS) entry which is preliminary data.</text>
</comment>
<proteinExistence type="inferred from homology"/>
<dbReference type="STRING" id="1752398.A8M32_24585"/>
<gene>
    <name evidence="5" type="ORF">A8M32_24585</name>
</gene>
<dbReference type="PANTHER" id="PTHR30036:SF7">
    <property type="entry name" value="ABC TRANSPORTER PERIPLASMIC-BINDING PROTEIN YPHF"/>
    <property type="match status" value="1"/>
</dbReference>
<name>A0A1E3V4V9_9HYPH</name>
<keyword evidence="6" id="KW-1185">Reference proteome</keyword>
<dbReference type="RefSeq" id="WP_069461037.1">
    <property type="nucleotide sequence ID" value="NZ_LYBW01000064.1"/>
</dbReference>
<dbReference type="GO" id="GO:0030246">
    <property type="term" value="F:carbohydrate binding"/>
    <property type="evidence" value="ECO:0007669"/>
    <property type="project" value="TreeGrafter"/>
</dbReference>
<dbReference type="AlphaFoldDB" id="A0A1E3V4V9"/>
<evidence type="ECO:0000313" key="5">
    <source>
        <dbReference type="EMBL" id="ODR88653.1"/>
    </source>
</evidence>
<dbReference type="CDD" id="cd06312">
    <property type="entry name" value="PBP1_ABC_sugar_binding-like"/>
    <property type="match status" value="1"/>
</dbReference>
<feature type="domain" description="Periplasmic binding protein" evidence="4">
    <location>
        <begin position="45"/>
        <end position="296"/>
    </location>
</feature>
<keyword evidence="3" id="KW-0732">Signal</keyword>
<dbReference type="OrthoDB" id="257716at2"/>
<evidence type="ECO:0000256" key="1">
    <source>
        <dbReference type="ARBA" id="ARBA00004418"/>
    </source>
</evidence>
<organism evidence="5 6">
    <name type="scientific">Sinorhizobium alkalisoli</name>
    <dbReference type="NCBI Taxonomy" id="1752398"/>
    <lineage>
        <taxon>Bacteria</taxon>
        <taxon>Pseudomonadati</taxon>
        <taxon>Pseudomonadota</taxon>
        <taxon>Alphaproteobacteria</taxon>
        <taxon>Hyphomicrobiales</taxon>
        <taxon>Rhizobiaceae</taxon>
        <taxon>Sinorhizobium/Ensifer group</taxon>
        <taxon>Sinorhizobium</taxon>
    </lineage>
</organism>
<comment type="subcellular location">
    <subcellularLocation>
        <location evidence="1">Periplasm</location>
    </subcellularLocation>
</comment>
<protein>
    <submittedName>
        <fullName evidence="5">Sugar ABC transporter</fullName>
    </submittedName>
</protein>
<evidence type="ECO:0000256" key="3">
    <source>
        <dbReference type="SAM" id="SignalP"/>
    </source>
</evidence>
<dbReference type="InterPro" id="IPR028082">
    <property type="entry name" value="Peripla_BP_I"/>
</dbReference>
<dbReference type="EMBL" id="LYBW01000064">
    <property type="protein sequence ID" value="ODR88653.1"/>
    <property type="molecule type" value="Genomic_DNA"/>
</dbReference>
<feature type="chain" id="PRO_5009137887" evidence="3">
    <location>
        <begin position="25"/>
        <end position="343"/>
    </location>
</feature>
<evidence type="ECO:0000256" key="2">
    <source>
        <dbReference type="ARBA" id="ARBA00007639"/>
    </source>
</evidence>
<dbReference type="InterPro" id="IPR050555">
    <property type="entry name" value="Bact_Solute-Bind_Prot2"/>
</dbReference>
<dbReference type="InterPro" id="IPR025997">
    <property type="entry name" value="SBP_2_dom"/>
</dbReference>
<dbReference type="Pfam" id="PF13407">
    <property type="entry name" value="Peripla_BP_4"/>
    <property type="match status" value="1"/>
</dbReference>
<evidence type="ECO:0000313" key="6">
    <source>
        <dbReference type="Proteomes" id="UP000094342"/>
    </source>
</evidence>
<dbReference type="GO" id="GO:0030288">
    <property type="term" value="C:outer membrane-bounded periplasmic space"/>
    <property type="evidence" value="ECO:0007669"/>
    <property type="project" value="TreeGrafter"/>
</dbReference>